<evidence type="ECO:0000313" key="1">
    <source>
        <dbReference type="EMBL" id="PJJ30230.1"/>
    </source>
</evidence>
<reference evidence="1 2" key="1">
    <citation type="submission" date="2017-11" db="EMBL/GenBank/DDBJ databases">
        <title>Understudied soil microbes with underappreciated capabilities: Untangling the Clostridium saccharolyticum group.</title>
        <authorList>
            <person name="Leschine S."/>
        </authorList>
    </citation>
    <scope>NUCLEOTIDE SEQUENCE [LARGE SCALE GENOMIC DNA]</scope>
    <source>
        <strain evidence="1 2">18A</strain>
    </source>
</reference>
<sequence length="294" mass="33882">MTKGRVSVVRGTDRYITVAVDECDNWSVKGVMFHCDDSQGIQYGSMLEMILNMDRIFDSMSCPKQTFQMRHFPGTNPPDFVTRISKEKERKGKRSTFRIYVQYRYHASWQGLIHWEDGDRQESFESMLQLILLMNKMLRGDFLMGQEGEPMNSFHVAIDDYESGRIMGNYQNIPADLTERHDVLADLAGTLGSFMDIRASKEKIPKYGVKYGRLISNEACSMCRRGGQTATFSIKVMFREHSTWQGIIYWREGRVEQPFRSYKEMLYLMVSAIGMPQVSSGNMVEEMPKIALGS</sequence>
<dbReference type="OrthoDB" id="2086691at2"/>
<proteinExistence type="predicted"/>
<gene>
    <name evidence="1" type="ORF">H171_3818</name>
</gene>
<organism evidence="1 2">
    <name type="scientific">[Clostridium] celerecrescens 18A</name>
    <dbReference type="NCBI Taxonomy" id="1286362"/>
    <lineage>
        <taxon>Bacteria</taxon>
        <taxon>Bacillati</taxon>
        <taxon>Bacillota</taxon>
        <taxon>Clostridia</taxon>
        <taxon>Lachnospirales</taxon>
        <taxon>Lachnospiraceae</taxon>
        <taxon>Lacrimispora</taxon>
    </lineage>
</organism>
<dbReference type="AlphaFoldDB" id="A0A2M8Z9V4"/>
<accession>A0A2M8Z9V4</accession>
<comment type="caution">
    <text evidence="1">The sequence shown here is derived from an EMBL/GenBank/DDBJ whole genome shotgun (WGS) entry which is preliminary data.</text>
</comment>
<name>A0A2M8Z9V4_9FIRM</name>
<dbReference type="EMBL" id="PGET01000001">
    <property type="protein sequence ID" value="PJJ30230.1"/>
    <property type="molecule type" value="Genomic_DNA"/>
</dbReference>
<evidence type="ECO:0000313" key="2">
    <source>
        <dbReference type="Proteomes" id="UP000231092"/>
    </source>
</evidence>
<protein>
    <submittedName>
        <fullName evidence="1">Uncharacterized protein</fullName>
    </submittedName>
</protein>
<dbReference type="Proteomes" id="UP000231092">
    <property type="component" value="Unassembled WGS sequence"/>
</dbReference>
<dbReference type="RefSeq" id="WP_100306506.1">
    <property type="nucleotide sequence ID" value="NZ_PGET01000001.1"/>
</dbReference>